<dbReference type="EMBL" id="QRDY01000002">
    <property type="protein sequence ID" value="RED64669.1"/>
    <property type="molecule type" value="Genomic_DNA"/>
</dbReference>
<dbReference type="Pfam" id="PF17482">
    <property type="entry name" value="Phage_sheath_1C"/>
    <property type="match status" value="1"/>
</dbReference>
<dbReference type="Gene3D" id="2.60.40.4290">
    <property type="match status" value="1"/>
</dbReference>
<evidence type="ECO:0000259" key="5">
    <source>
        <dbReference type="Pfam" id="PF22671"/>
    </source>
</evidence>
<evidence type="ECO:0000259" key="3">
    <source>
        <dbReference type="Pfam" id="PF17481"/>
    </source>
</evidence>
<reference evidence="6 7" key="1">
    <citation type="submission" date="2018-07" db="EMBL/GenBank/DDBJ databases">
        <title>Genomic Encyclopedia of Type Strains, Phase III (KMG-III): the genomes of soil and plant-associated and newly described type strains.</title>
        <authorList>
            <person name="Whitman W."/>
        </authorList>
    </citation>
    <scope>NUCLEOTIDE SEQUENCE [LARGE SCALE GENOMIC DNA]</scope>
    <source>
        <strain evidence="6 7">CECT 8236</strain>
    </source>
</reference>
<dbReference type="RefSeq" id="WP_115991446.1">
    <property type="nucleotide sequence ID" value="NZ_QRDY01000002.1"/>
</dbReference>
<accession>A0A3D9IT26</accession>
<dbReference type="InterPro" id="IPR035326">
    <property type="entry name" value="Beta_sandwich_Seath"/>
</dbReference>
<dbReference type="Pfam" id="PF17481">
    <property type="entry name" value="Phage_sheath_domII"/>
    <property type="match status" value="1"/>
</dbReference>
<evidence type="ECO:0000313" key="7">
    <source>
        <dbReference type="Proteomes" id="UP000256869"/>
    </source>
</evidence>
<dbReference type="Gene3D" id="3.30.1490.360">
    <property type="match status" value="1"/>
</dbReference>
<evidence type="ECO:0000313" key="6">
    <source>
        <dbReference type="EMBL" id="RED64669.1"/>
    </source>
</evidence>
<proteinExistence type="inferred from homology"/>
<sequence length="438" mass="47428">MAGGTWVTQNKVRPGVYINFEGDGQPLGKVGEKGVVALALSLSWGRSKQIMTIQSGETLTDKIGYDQSAPEALLIREALKRAKTLLLYRLNEGAKATATQGTITFTARYAGIRGNAISIIIEDNVDDNTKFDVKTLVSGEIVDIQTVLNVASLSDNGWVDFGGTGTLSTSAGIPLTGGTDGAVLNQDYSDFLTAIEVHDFNTVVLSSADNTLKSLYGAFVKRLRQDEGRKVQAVLADYAIADHEGIISVKNGVVLSDGTILDAVKATAWVAGATAGAEMSESLTYQAYDDAVDADIRYTHTEIEAALKGGHFVFVQNRGRAIVELDINTFRDYSPTKGKAFSKNRVIRVMDGIANDFKSIFENFYIGKVDNNIDGRNLLKAECLSYLNILVNDGIIQNFNAQTDLQVLPGVETDSVYVELNIQPVDAIEKVYMKVKVK</sequence>
<comment type="caution">
    <text evidence="6">The sequence shown here is derived from an EMBL/GenBank/DDBJ whole genome shotgun (WGS) entry which is preliminary data.</text>
</comment>
<keyword evidence="7" id="KW-1185">Reference proteome</keyword>
<dbReference type="Proteomes" id="UP000256869">
    <property type="component" value="Unassembled WGS sequence"/>
</dbReference>
<gene>
    <name evidence="6" type="ORF">DFP95_10289</name>
</gene>
<dbReference type="Gene3D" id="3.30.1370.220">
    <property type="match status" value="1"/>
</dbReference>
<feature type="domain" description="Phage tail sheath protein-like beta-sandwich" evidence="3">
    <location>
        <begin position="91"/>
        <end position="180"/>
    </location>
</feature>
<protein>
    <submittedName>
        <fullName evidence="6">Tail sheath protein</fullName>
    </submittedName>
</protein>
<dbReference type="Gene3D" id="3.30.360.90">
    <property type="match status" value="1"/>
</dbReference>
<dbReference type="InterPro" id="IPR035089">
    <property type="entry name" value="Phage_sheath_subtilisin"/>
</dbReference>
<organism evidence="6 7">
    <name type="scientific">Cohnella lupini</name>
    <dbReference type="NCBI Taxonomy" id="1294267"/>
    <lineage>
        <taxon>Bacteria</taxon>
        <taxon>Bacillati</taxon>
        <taxon>Bacillota</taxon>
        <taxon>Bacilli</taxon>
        <taxon>Bacillales</taxon>
        <taxon>Paenibacillaceae</taxon>
        <taxon>Cohnella</taxon>
    </lineage>
</organism>
<feature type="domain" description="Tail sheath protein C-terminal" evidence="4">
    <location>
        <begin position="336"/>
        <end position="438"/>
    </location>
</feature>
<comment type="similarity">
    <text evidence="1">Belongs to the myoviridae tail sheath protein family.</text>
</comment>
<feature type="domain" description="Tail sheath protein subtilisin-like" evidence="2">
    <location>
        <begin position="181"/>
        <end position="329"/>
    </location>
</feature>
<name>A0A3D9IT26_9BACL</name>
<dbReference type="AlphaFoldDB" id="A0A3D9IT26"/>
<dbReference type="InterPro" id="IPR054564">
    <property type="entry name" value="Gp18_domIII_N"/>
</dbReference>
<dbReference type="Gene3D" id="3.40.50.11790">
    <property type="match status" value="1"/>
</dbReference>
<evidence type="ECO:0000256" key="1">
    <source>
        <dbReference type="ARBA" id="ARBA00008005"/>
    </source>
</evidence>
<dbReference type="InterPro" id="IPR020287">
    <property type="entry name" value="Tail_sheath_C"/>
</dbReference>
<dbReference type="Pfam" id="PF22671">
    <property type="entry name" value="Gp18_domIII_N"/>
    <property type="match status" value="1"/>
</dbReference>
<dbReference type="OrthoDB" id="89060at2"/>
<evidence type="ECO:0000259" key="2">
    <source>
        <dbReference type="Pfam" id="PF04984"/>
    </source>
</evidence>
<feature type="domain" description="Tail sheath protein Gp18-like" evidence="5">
    <location>
        <begin position="34"/>
        <end position="90"/>
    </location>
</feature>
<evidence type="ECO:0000259" key="4">
    <source>
        <dbReference type="Pfam" id="PF17482"/>
    </source>
</evidence>
<dbReference type="Pfam" id="PF04984">
    <property type="entry name" value="Phage_sheath_1"/>
    <property type="match status" value="1"/>
</dbReference>